<keyword evidence="9" id="KW-0378">Hydrolase</keyword>
<accession>A0A8S0W0N8</accession>
<evidence type="ECO:0000259" key="18">
    <source>
        <dbReference type="PROSITE" id="PS52035"/>
    </source>
</evidence>
<gene>
    <name evidence="19" type="ORF">AAE3_LOCUS12686</name>
</gene>
<feature type="region of interest" description="Disordered" evidence="17">
    <location>
        <begin position="1"/>
        <end position="22"/>
    </location>
</feature>
<keyword evidence="20" id="KW-1185">Reference proteome</keyword>
<evidence type="ECO:0000256" key="17">
    <source>
        <dbReference type="SAM" id="MobiDB-lite"/>
    </source>
</evidence>
<comment type="function">
    <text evidence="13">Inactive carboxypeptidase that may play a role in cell wall organization and biogenesis.</text>
</comment>
<evidence type="ECO:0000256" key="13">
    <source>
        <dbReference type="ARBA" id="ARBA00025210"/>
    </source>
</evidence>
<dbReference type="Proteomes" id="UP000467700">
    <property type="component" value="Unassembled WGS sequence"/>
</dbReference>
<dbReference type="OrthoDB" id="3626597at2759"/>
<evidence type="ECO:0000256" key="11">
    <source>
        <dbReference type="ARBA" id="ARBA00023049"/>
    </source>
</evidence>
<dbReference type="SMART" id="SM00631">
    <property type="entry name" value="Zn_pept"/>
    <property type="match status" value="1"/>
</dbReference>
<dbReference type="GO" id="GO:0006508">
    <property type="term" value="P:proteolysis"/>
    <property type="evidence" value="ECO:0007669"/>
    <property type="project" value="UniProtKB-KW"/>
</dbReference>
<evidence type="ECO:0000256" key="8">
    <source>
        <dbReference type="ARBA" id="ARBA00022729"/>
    </source>
</evidence>
<keyword evidence="11" id="KW-0482">Metalloprotease</keyword>
<keyword evidence="5" id="KW-0121">Carboxypeptidase</keyword>
<evidence type="ECO:0000256" key="10">
    <source>
        <dbReference type="ARBA" id="ARBA00022833"/>
    </source>
</evidence>
<evidence type="ECO:0000256" key="14">
    <source>
        <dbReference type="ARBA" id="ARBA00026187"/>
    </source>
</evidence>
<keyword evidence="12" id="KW-1015">Disulfide bond</keyword>
<evidence type="ECO:0000256" key="7">
    <source>
        <dbReference type="ARBA" id="ARBA00022723"/>
    </source>
</evidence>
<evidence type="ECO:0000256" key="12">
    <source>
        <dbReference type="ARBA" id="ARBA00023157"/>
    </source>
</evidence>
<dbReference type="GO" id="GO:0008270">
    <property type="term" value="F:zinc ion binding"/>
    <property type="evidence" value="ECO:0007669"/>
    <property type="project" value="InterPro"/>
</dbReference>
<evidence type="ECO:0000256" key="6">
    <source>
        <dbReference type="ARBA" id="ARBA00022670"/>
    </source>
</evidence>
<evidence type="ECO:0000256" key="4">
    <source>
        <dbReference type="ARBA" id="ARBA00022525"/>
    </source>
</evidence>
<feature type="compositionally biased region" description="Basic residues" evidence="17">
    <location>
        <begin position="197"/>
        <end position="209"/>
    </location>
</feature>
<comment type="caution">
    <text evidence="16">Lacks conserved residue(s) required for the propagation of feature annotation.</text>
</comment>
<comment type="caution">
    <text evidence="19">The sequence shown here is derived from an EMBL/GenBank/DDBJ whole genome shotgun (WGS) entry which is preliminary data.</text>
</comment>
<dbReference type="SUPFAM" id="SSF53187">
    <property type="entry name" value="Zn-dependent exopeptidases"/>
    <property type="match status" value="1"/>
</dbReference>
<keyword evidence="6" id="KW-0645">Protease</keyword>
<dbReference type="PANTHER" id="PTHR11705:SF147">
    <property type="entry name" value="INACTIVE METALLOCARBOXYPEPTIDASE ECM14"/>
    <property type="match status" value="1"/>
</dbReference>
<feature type="region of interest" description="Disordered" evidence="17">
    <location>
        <begin position="180"/>
        <end position="212"/>
    </location>
</feature>
<evidence type="ECO:0000256" key="5">
    <source>
        <dbReference type="ARBA" id="ARBA00022645"/>
    </source>
</evidence>
<proteinExistence type="inferred from homology"/>
<keyword evidence="7" id="KW-0479">Metal-binding</keyword>
<evidence type="ECO:0000256" key="15">
    <source>
        <dbReference type="ARBA" id="ARBA00026213"/>
    </source>
</evidence>
<comment type="subcellular location">
    <subcellularLocation>
        <location evidence="2">Secreted</location>
    </subcellularLocation>
</comment>
<dbReference type="PROSITE" id="PS52035">
    <property type="entry name" value="PEPTIDASE_M14"/>
    <property type="match status" value="1"/>
</dbReference>
<evidence type="ECO:0000256" key="16">
    <source>
        <dbReference type="PROSITE-ProRule" id="PRU01379"/>
    </source>
</evidence>
<dbReference type="GO" id="GO:0004181">
    <property type="term" value="F:metallocarboxypeptidase activity"/>
    <property type="evidence" value="ECO:0007669"/>
    <property type="project" value="InterPro"/>
</dbReference>
<evidence type="ECO:0000256" key="3">
    <source>
        <dbReference type="ARBA" id="ARBA00005988"/>
    </source>
</evidence>
<evidence type="ECO:0000313" key="20">
    <source>
        <dbReference type="Proteomes" id="UP000467700"/>
    </source>
</evidence>
<evidence type="ECO:0000313" key="19">
    <source>
        <dbReference type="EMBL" id="CAA7270534.1"/>
    </source>
</evidence>
<dbReference type="Pfam" id="PF00246">
    <property type="entry name" value="Peptidase_M14"/>
    <property type="match status" value="1"/>
</dbReference>
<dbReference type="CDD" id="cd03860">
    <property type="entry name" value="M14_CP_A-B_like"/>
    <property type="match status" value="1"/>
</dbReference>
<reference evidence="19 20" key="1">
    <citation type="submission" date="2020-01" db="EMBL/GenBank/DDBJ databases">
        <authorList>
            <person name="Gupta K D."/>
        </authorList>
    </citation>
    <scope>NUCLEOTIDE SEQUENCE [LARGE SCALE GENOMIC DNA]</scope>
</reference>
<dbReference type="EMBL" id="CACVBS010000090">
    <property type="protein sequence ID" value="CAA7270534.1"/>
    <property type="molecule type" value="Genomic_DNA"/>
</dbReference>
<organism evidence="19 20">
    <name type="scientific">Cyclocybe aegerita</name>
    <name type="common">Black poplar mushroom</name>
    <name type="synonym">Agrocybe aegerita</name>
    <dbReference type="NCBI Taxonomy" id="1973307"/>
    <lineage>
        <taxon>Eukaryota</taxon>
        <taxon>Fungi</taxon>
        <taxon>Dikarya</taxon>
        <taxon>Basidiomycota</taxon>
        <taxon>Agaricomycotina</taxon>
        <taxon>Agaricomycetes</taxon>
        <taxon>Agaricomycetidae</taxon>
        <taxon>Agaricales</taxon>
        <taxon>Agaricineae</taxon>
        <taxon>Bolbitiaceae</taxon>
        <taxon>Cyclocybe</taxon>
    </lineage>
</organism>
<protein>
    <recommendedName>
        <fullName evidence="14">Inactive metallocarboxypeptidase ECM14</fullName>
    </recommendedName>
    <alternativeName>
        <fullName evidence="15">Inactive metallocarboxypeptidase ecm14</fullName>
    </alternativeName>
</protein>
<comment type="cofactor">
    <cofactor evidence="1">
        <name>Zn(2+)</name>
        <dbReference type="ChEBI" id="CHEBI:29105"/>
    </cofactor>
</comment>
<evidence type="ECO:0000256" key="9">
    <source>
        <dbReference type="ARBA" id="ARBA00022801"/>
    </source>
</evidence>
<dbReference type="AlphaFoldDB" id="A0A8S0W0N8"/>
<name>A0A8S0W0N8_CYCAE</name>
<keyword evidence="4" id="KW-0964">Secreted</keyword>
<evidence type="ECO:0000256" key="2">
    <source>
        <dbReference type="ARBA" id="ARBA00004613"/>
    </source>
</evidence>
<keyword evidence="10" id="KW-0862">Zinc</keyword>
<dbReference type="InterPro" id="IPR000834">
    <property type="entry name" value="Peptidase_M14"/>
</dbReference>
<dbReference type="GO" id="GO:0005615">
    <property type="term" value="C:extracellular space"/>
    <property type="evidence" value="ECO:0007669"/>
    <property type="project" value="TreeGrafter"/>
</dbReference>
<dbReference type="PANTHER" id="PTHR11705">
    <property type="entry name" value="PROTEASE FAMILY M14 CARBOXYPEPTIDASE A,B"/>
    <property type="match status" value="1"/>
</dbReference>
<dbReference type="FunFam" id="3.40.630.10:FF:000084">
    <property type="entry name" value="Carboxypeptidase B2"/>
    <property type="match status" value="1"/>
</dbReference>
<sequence>MNFSGSTRPPLRSDHKATTAATTSSAMSRTYLSLLFTFVTLACADQQVLTQEPRNGVLRRFNIEAAVPQVLQAAQEYDLDVWHASRTFVDIYSPPNEPFLPKELADLPHTTTYLPTTPKASIRPANTEWDVSSLENSTFHESYHPLGEIEAFLGQLTATYPNTARRISLGESAQGREIPALTISTGGYADEEEDGKKKKKKKPRRKKKSPIGQDGEKLGFVILGAQHAREWIATATSLYLAHALTVNASEPGSLSTLLKHFDFHFVPVPNPDGYDYTWETDRYWYKNRQVLGPYTKCLGLDMNRFELGKYFGYKWKPDSPDLTKNDTQKPREPSNPCSHWYPGTRPFESYEVNNIANWVNTLPNIVAFIDLRSYGQMLSSPYSYTCKRLAKDAEDQIEAALGASQALRAVHGTEFQTGSLCSMLYPAPGNILDWMYAREAIKYSYVAHLRDTGTFGFSLPDKWIRPTGEETTRLVDYLARFIAKQAKRQF</sequence>
<feature type="domain" description="Peptidase M14" evidence="18">
    <location>
        <begin position="142"/>
        <end position="482"/>
    </location>
</feature>
<comment type="similarity">
    <text evidence="3 16">Belongs to the peptidase M14 family.</text>
</comment>
<evidence type="ECO:0000256" key="1">
    <source>
        <dbReference type="ARBA" id="ARBA00001947"/>
    </source>
</evidence>
<keyword evidence="8" id="KW-0732">Signal</keyword>
<dbReference type="Gene3D" id="3.40.630.10">
    <property type="entry name" value="Zn peptidases"/>
    <property type="match status" value="1"/>
</dbReference>